<keyword evidence="2" id="KW-1185">Reference proteome</keyword>
<dbReference type="AlphaFoldDB" id="A0A0D8XWX2"/>
<protein>
    <submittedName>
        <fullName evidence="1">Uncharacterized protein</fullName>
    </submittedName>
</protein>
<accession>A0A0D8XWX2</accession>
<proteinExistence type="predicted"/>
<reference evidence="1 2" key="1">
    <citation type="submission" date="2013-11" db="EMBL/GenBank/DDBJ databases">
        <title>Draft genome of the bovine lungworm Dictyocaulus viviparus.</title>
        <authorList>
            <person name="Mitreva M."/>
        </authorList>
    </citation>
    <scope>NUCLEOTIDE SEQUENCE [LARGE SCALE GENOMIC DNA]</scope>
    <source>
        <strain evidence="1 2">HannoverDv2000</strain>
    </source>
</reference>
<dbReference type="OrthoDB" id="193931at2759"/>
<dbReference type="Proteomes" id="UP000053766">
    <property type="component" value="Unassembled WGS sequence"/>
</dbReference>
<dbReference type="STRING" id="29172.A0A0D8XWX2"/>
<organism evidence="1 2">
    <name type="scientific">Dictyocaulus viviparus</name>
    <name type="common">Bovine lungworm</name>
    <dbReference type="NCBI Taxonomy" id="29172"/>
    <lineage>
        <taxon>Eukaryota</taxon>
        <taxon>Metazoa</taxon>
        <taxon>Ecdysozoa</taxon>
        <taxon>Nematoda</taxon>
        <taxon>Chromadorea</taxon>
        <taxon>Rhabditida</taxon>
        <taxon>Rhabditina</taxon>
        <taxon>Rhabditomorpha</taxon>
        <taxon>Strongyloidea</taxon>
        <taxon>Metastrongylidae</taxon>
        <taxon>Dictyocaulus</taxon>
    </lineage>
</organism>
<name>A0A0D8XWX2_DICVI</name>
<sequence length="316" mass="36224">MAEQFAVHFKIISCTMGARRSYMGDFDDMLEMIALIKALQDSIQHNHHHTVDHCADLTHSRPVFIRCTSVSVQIVALPFRTSGMGTTDLRNYYSSNASPSFSRKLDENQSWACEPRRFEVYKTRAERDAERNCLAPMTEHIVCKASAPQTGIFFAMHYNGAYLSTIGVVEMGNDDVESVILYMRATIQTINSPLKLHYVLIEASSRTFMSCEKYTELVASILQEFNGNVVECCRLILLYALYHNPCNEWEKLRQFKFSRNFLIGYEDCGAVIDVKLLRYLLYNMAECGAKCTIYALVRHNLCENMINLYMSRALKD</sequence>
<dbReference type="EMBL" id="KN716272">
    <property type="protein sequence ID" value="KJH48302.1"/>
    <property type="molecule type" value="Genomic_DNA"/>
</dbReference>
<reference evidence="2" key="2">
    <citation type="journal article" date="2016" name="Sci. Rep.">
        <title>Dictyocaulus viviparus genome, variome and transcriptome elucidate lungworm biology and support future intervention.</title>
        <authorList>
            <person name="McNulty S.N."/>
            <person name="Strube C."/>
            <person name="Rosa B.A."/>
            <person name="Martin J.C."/>
            <person name="Tyagi R."/>
            <person name="Choi Y.J."/>
            <person name="Wang Q."/>
            <person name="Hallsworth Pepin K."/>
            <person name="Zhang X."/>
            <person name="Ozersky P."/>
            <person name="Wilson R.K."/>
            <person name="Sternberg P.W."/>
            <person name="Gasser R.B."/>
            <person name="Mitreva M."/>
        </authorList>
    </citation>
    <scope>NUCLEOTIDE SEQUENCE [LARGE SCALE GENOMIC DNA]</scope>
    <source>
        <strain evidence="2">HannoverDv2000</strain>
    </source>
</reference>
<gene>
    <name evidence="1" type="ORF">DICVIV_05611</name>
</gene>
<evidence type="ECO:0000313" key="2">
    <source>
        <dbReference type="Proteomes" id="UP000053766"/>
    </source>
</evidence>
<evidence type="ECO:0000313" key="1">
    <source>
        <dbReference type="EMBL" id="KJH48302.1"/>
    </source>
</evidence>